<accession>A0AC34Q2E8</accession>
<dbReference type="Proteomes" id="UP000887576">
    <property type="component" value="Unplaced"/>
</dbReference>
<proteinExistence type="predicted"/>
<reference evidence="2" key="1">
    <citation type="submission" date="2022-11" db="UniProtKB">
        <authorList>
            <consortium name="WormBaseParasite"/>
        </authorList>
    </citation>
    <scope>IDENTIFICATION</scope>
</reference>
<sequence length="1866" mass="205405">MPKSLLFLLLTVPLSLGLSLTDYVDNEPSKSGMICMNDGFVFNDTSCVCKEFTSAEDCGDYHCINFGRAFTGDCSYGCDCPSGFRGPHCEPVTCVSNFANQVKAFNPVIRTFSVLITLNDFMLNLPNDNVTQALFQLVDQQPFSKAVDQLNVYIPGYPFTCPIDGNLKTCVESEIYSYTTFHKPSTYIYSLTGSDILNVLKISSTNSALMIVTNIGLTDYLSLTEMELIQQTAVARQIEINVVVASQYNAFQSVYSDPAYQPLITLTELTLGSFIAPYPLIGPATKDDASTIITTFGNLLASKTVVQANTLPSCNRKILTFNLFGDGTDNWDLYISIYLDDSFITDFSPTVLSVVPFASLPVVVDAGNWKLFKTSYTSSVNQNSLFINSTYSNACNYRIWTTSRNHTINLPHIYVAYTQADSRENSMIDASSALPVAGVANQVVAHIARVPVQMQSGFQFDIVLQNQTFTGTASSRDCLFNSYLTTVYCQNRGDIGRAHVRVSNVDYGYFEEVLPILCVNQENISASDTVNYISASCNGGVFEQINEISAEQLNCTAKNTLGLDESADRTFGLIYTNYQSLAALLSQKLQNNTFFNVLRNYNNAYDFTSFASAGCTDQTSLRISAKITDFLQGIATDLSAAKPDPATSNSTNEIKCISDVITSQSFNTFSDLIIITNQNLGDNSNIDELYKQLEVKRVKLHFIVFDTHPYDNLDLNPFYDLGARTAGSVVPITDKADIEIFFEFYGNALNPPEVQKRALSETVLSEYKPKPFSRSYTTASFHYNPSSTYYVMATVASGGMAIPTVKINGLTNQTYNFIMIGTSLGYFDIPKNLAGDSISLTITQYFFTMQLLINVFEIQAPQKYVVAFSTSKSIDADQAYPSFSGVGRLYVVASVDDEEAPEITITKVTKDSEQFVQNGTMQMRNENTCQFNDIFDDYFWQCKDSNGIYHIRLDTPQATRTAVFTCYANSGNLGCQNGGTPNSNNICSCPPGFQGDFCDEITCYNGGIVTDANTCSCTDLYDGPHCEIAKSLCYKQPEFPQYSSFVDTLIFVMEGNNDLYLSLKGKIENIPTVYRQYVLAVYSNGESYEVQVFNSQKYFVDYFNSLTDLPTSLGLIRIPPVLKAALYAVKTERSLLIWISESFVSCGDIDRADDELIGLIAKKRTEIRAFTTSNASMTTCSQSISVLGNGIPISVGSAGDIVKYITSITPGQPILANTPANNLAVLDSYISDHCYSKTINVPQDSWGNELILTLYGSFALDPLTPAPSSISSSIYKFGTGTKSFNLTCNEKAENDTSGYNLETLQSSRLAYTFGNSKYYVDQGFALSNDFDQSSLSFYLENVDDATTDFQFFPAVETSSIDVETFESSDYEYAQVIRPNCSYPWLAEIRCAGKPFKVRINNKVNNALAYQRIVTAYCLNSISCSVHSTKLLNGGCACDPWWSGTDCTIPTCLNGGTANRESCTCPSGFFGDNCQFKASTNPNFSAVNPERNILVILDVIAGPENGYFQFRQELAKEFVNIYKGTANTKFAFATNIDDPEMHQELTSNASDVISKIDDAKEASNDTVIVLSSALNFFNTQSFSPSTDIGYSVSYIFYISHSELPPADDYSAVAELAAKGVGIFTAYYANDSKTSPDTEILMSNALLGGITGSWTTYDIILRFANVLQFGSATPSPPPSTTTPAPIPCVKKVTIDVLFYVDITSNKNLEPMTKAFLADFSNDINFDGSEDASRATIGYAGNTALSLCFIQKGTFQNVAGNLRFTTNDSADATFDLYFTRNKPILTDVGERQVPRFLVYISDKTSVTNFETVKNDIKNARNETNVAFIGLGNPGSTEWNDIVYPPSLLFSLSETSFSSVKSNLYKEICK</sequence>
<organism evidence="1 2">
    <name type="scientific">Panagrolaimus sp. JU765</name>
    <dbReference type="NCBI Taxonomy" id="591449"/>
    <lineage>
        <taxon>Eukaryota</taxon>
        <taxon>Metazoa</taxon>
        <taxon>Ecdysozoa</taxon>
        <taxon>Nematoda</taxon>
        <taxon>Chromadorea</taxon>
        <taxon>Rhabditida</taxon>
        <taxon>Tylenchina</taxon>
        <taxon>Panagrolaimomorpha</taxon>
        <taxon>Panagrolaimoidea</taxon>
        <taxon>Panagrolaimidae</taxon>
        <taxon>Panagrolaimus</taxon>
    </lineage>
</organism>
<evidence type="ECO:0000313" key="1">
    <source>
        <dbReference type="Proteomes" id="UP000887576"/>
    </source>
</evidence>
<evidence type="ECO:0000313" key="2">
    <source>
        <dbReference type="WBParaSite" id="JU765_v2.g12275.t1"/>
    </source>
</evidence>
<dbReference type="WBParaSite" id="JU765_v2.g12275.t1">
    <property type="protein sequence ID" value="JU765_v2.g12275.t1"/>
    <property type="gene ID" value="JU765_v2.g12275"/>
</dbReference>
<protein>
    <submittedName>
        <fullName evidence="2">Uncharacterized protein</fullName>
    </submittedName>
</protein>
<name>A0AC34Q2E8_9BILA</name>